<dbReference type="EMBL" id="CP098400">
    <property type="protein sequence ID" value="URW80357.1"/>
    <property type="molecule type" value="Genomic_DNA"/>
</dbReference>
<name>A0A9J6ZRR8_9BACT</name>
<dbReference type="GO" id="GO:0016020">
    <property type="term" value="C:membrane"/>
    <property type="evidence" value="ECO:0007669"/>
    <property type="project" value="UniProtKB-SubCell"/>
</dbReference>
<reference evidence="7" key="1">
    <citation type="submission" date="2022-05" db="EMBL/GenBank/DDBJ databases">
        <authorList>
            <person name="Sun X."/>
        </authorList>
    </citation>
    <scope>NUCLEOTIDE SEQUENCE</scope>
    <source>
        <strain evidence="7">Ai-910</strain>
    </source>
</reference>
<protein>
    <submittedName>
        <fullName evidence="7">O-antigen ligase family protein</fullName>
    </submittedName>
</protein>
<dbReference type="InterPro" id="IPR011990">
    <property type="entry name" value="TPR-like_helical_dom_sf"/>
</dbReference>
<proteinExistence type="predicted"/>
<dbReference type="AlphaFoldDB" id="A0A9J6ZRR8"/>
<keyword evidence="8" id="KW-1185">Reference proteome</keyword>
<evidence type="ECO:0000256" key="3">
    <source>
        <dbReference type="ARBA" id="ARBA00022989"/>
    </source>
</evidence>
<keyword evidence="3 5" id="KW-1133">Transmembrane helix</keyword>
<feature type="transmembrane region" description="Helical" evidence="5">
    <location>
        <begin position="200"/>
        <end position="221"/>
    </location>
</feature>
<keyword evidence="2 5" id="KW-0812">Transmembrane</keyword>
<sequence>MKKGSAHIVTLVQLLILCAMFSTAFMVSRGFFNDLLTAKQYGLEICALFGAVLLTLTLPFKRQIKFTKADGLVVLFVLWHLLSELLSDAPYSSYSKTLFNTLLWSLIYVFVRNQSAGPLFHWGGVSLFLLIALGQAGLGLMQLYGFSPSHHALFSITGTFHNPGPFSGFVASALPMALGIIAFPALVLNAAKAITPNHPVHLSVFFRVLAWTTLIAVAFVLPPAQSRAAWIAGTVGCLFVLTCHPVFKSFWHSLKNKLHSFSIPMRVLCLLAILLVVLVIGFGLYTMKKGSADGRVLIWQVTSQLIKQKPITGHGSGAFAALYMNEQANWFEAGKGTEVQSMVAGSPEAPFNEALKLWLEKGLLAVVLAGVLLYFLLRDYSPPSSSTWQAVRTPGQSLSHSALYIGVKGSLITLLVFSFFSYPFDISTFVLQLVVLVALLAGASTQLFSITGSRALFLTLPTAFAIIIVSVYFLPQRQAHYQAMKIWNQADQLYYLTAYKASVAAYQETFPQLQNNGLFLQMYGKALSMTEKHEESNKVLILAQKYLSSQIIQNTLGDNFKALGNFEAAEKAYRKSSLMIPSSLLPKYLSAILFTESNQLNKARLLAEDILNSPIKVESSATKEIMREMKKILDTEE</sequence>
<keyword evidence="7" id="KW-0436">Ligase</keyword>
<dbReference type="PANTHER" id="PTHR37422:SF13">
    <property type="entry name" value="LIPOPOLYSACCHARIDE BIOSYNTHESIS PROTEIN PA4999-RELATED"/>
    <property type="match status" value="1"/>
</dbReference>
<dbReference type="GO" id="GO:0016874">
    <property type="term" value="F:ligase activity"/>
    <property type="evidence" value="ECO:0007669"/>
    <property type="project" value="UniProtKB-KW"/>
</dbReference>
<reference evidence="7" key="2">
    <citation type="submission" date="2022-06" db="EMBL/GenBank/DDBJ databases">
        <title>Xiashengella guii gen. nov. sp. nov., a bacterium isolated form anaerobic digestion tank.</title>
        <authorList>
            <person name="Huang H."/>
        </authorList>
    </citation>
    <scope>NUCLEOTIDE SEQUENCE</scope>
    <source>
        <strain evidence="7">Ai-910</strain>
    </source>
</reference>
<dbReference type="SUPFAM" id="SSF48452">
    <property type="entry name" value="TPR-like"/>
    <property type="match status" value="1"/>
</dbReference>
<evidence type="ECO:0000313" key="8">
    <source>
        <dbReference type="Proteomes" id="UP001056426"/>
    </source>
</evidence>
<gene>
    <name evidence="7" type="ORF">M9189_03185</name>
</gene>
<dbReference type="PANTHER" id="PTHR37422">
    <property type="entry name" value="TEICHURONIC ACID BIOSYNTHESIS PROTEIN TUAE"/>
    <property type="match status" value="1"/>
</dbReference>
<feature type="transmembrane region" description="Helical" evidence="5">
    <location>
        <begin position="227"/>
        <end position="247"/>
    </location>
</feature>
<organism evidence="7 8">
    <name type="scientific">Xiashengella succiniciproducens</name>
    <dbReference type="NCBI Taxonomy" id="2949635"/>
    <lineage>
        <taxon>Bacteria</taxon>
        <taxon>Pseudomonadati</taxon>
        <taxon>Bacteroidota</taxon>
        <taxon>Bacteroidia</taxon>
        <taxon>Marinilabiliales</taxon>
        <taxon>Marinilabiliaceae</taxon>
        <taxon>Xiashengella</taxon>
    </lineage>
</organism>
<feature type="transmembrane region" description="Helical" evidence="5">
    <location>
        <begin position="357"/>
        <end position="377"/>
    </location>
</feature>
<dbReference type="Pfam" id="PF04932">
    <property type="entry name" value="Wzy_C"/>
    <property type="match status" value="1"/>
</dbReference>
<dbReference type="RefSeq" id="WP_250724502.1">
    <property type="nucleotide sequence ID" value="NZ_CP098400.1"/>
</dbReference>
<evidence type="ECO:0000259" key="6">
    <source>
        <dbReference type="Pfam" id="PF04932"/>
    </source>
</evidence>
<feature type="transmembrane region" description="Helical" evidence="5">
    <location>
        <begin position="123"/>
        <end position="146"/>
    </location>
</feature>
<dbReference type="InterPro" id="IPR051533">
    <property type="entry name" value="WaaL-like"/>
</dbReference>
<feature type="transmembrane region" description="Helical" evidence="5">
    <location>
        <begin position="455"/>
        <end position="474"/>
    </location>
</feature>
<evidence type="ECO:0000256" key="5">
    <source>
        <dbReference type="SAM" id="Phobius"/>
    </source>
</evidence>
<feature type="transmembrane region" description="Helical" evidence="5">
    <location>
        <begin position="267"/>
        <end position="287"/>
    </location>
</feature>
<feature type="transmembrane region" description="Helical" evidence="5">
    <location>
        <begin position="166"/>
        <end position="188"/>
    </location>
</feature>
<evidence type="ECO:0000313" key="7">
    <source>
        <dbReference type="EMBL" id="URW80357.1"/>
    </source>
</evidence>
<accession>A0A9J6ZRR8</accession>
<feature type="transmembrane region" description="Helical" evidence="5">
    <location>
        <begin position="40"/>
        <end position="59"/>
    </location>
</feature>
<dbReference type="KEGG" id="alkq:M9189_03185"/>
<keyword evidence="4 5" id="KW-0472">Membrane</keyword>
<dbReference type="Proteomes" id="UP001056426">
    <property type="component" value="Chromosome"/>
</dbReference>
<evidence type="ECO:0000256" key="4">
    <source>
        <dbReference type="ARBA" id="ARBA00023136"/>
    </source>
</evidence>
<feature type="transmembrane region" description="Helical" evidence="5">
    <location>
        <begin position="398"/>
        <end position="420"/>
    </location>
</feature>
<dbReference type="InterPro" id="IPR007016">
    <property type="entry name" value="O-antigen_ligase-rel_domated"/>
</dbReference>
<feature type="domain" description="O-antigen ligase-related" evidence="6">
    <location>
        <begin position="214"/>
        <end position="368"/>
    </location>
</feature>
<evidence type="ECO:0000256" key="1">
    <source>
        <dbReference type="ARBA" id="ARBA00004141"/>
    </source>
</evidence>
<feature type="transmembrane region" description="Helical" evidence="5">
    <location>
        <begin position="426"/>
        <end position="443"/>
    </location>
</feature>
<comment type="subcellular location">
    <subcellularLocation>
        <location evidence="1">Membrane</location>
        <topology evidence="1">Multi-pass membrane protein</topology>
    </subcellularLocation>
</comment>
<evidence type="ECO:0000256" key="2">
    <source>
        <dbReference type="ARBA" id="ARBA00022692"/>
    </source>
</evidence>